<evidence type="ECO:0000313" key="5">
    <source>
        <dbReference type="EMBL" id="TXK03022.1"/>
    </source>
</evidence>
<keyword evidence="2" id="KW-0238">DNA-binding</keyword>
<keyword evidence="6" id="KW-1185">Reference proteome</keyword>
<evidence type="ECO:0000259" key="4">
    <source>
        <dbReference type="PROSITE" id="PS50932"/>
    </source>
</evidence>
<proteinExistence type="predicted"/>
<evidence type="ECO:0000256" key="1">
    <source>
        <dbReference type="ARBA" id="ARBA00023015"/>
    </source>
</evidence>
<dbReference type="PANTHER" id="PTHR30146:SF153">
    <property type="entry name" value="LACTOSE OPERON REPRESSOR"/>
    <property type="match status" value="1"/>
</dbReference>
<name>A0A5C8HK05_9MICO</name>
<evidence type="ECO:0000256" key="2">
    <source>
        <dbReference type="ARBA" id="ARBA00023125"/>
    </source>
</evidence>
<keyword evidence="3" id="KW-0804">Transcription</keyword>
<dbReference type="PANTHER" id="PTHR30146">
    <property type="entry name" value="LACI-RELATED TRANSCRIPTIONAL REPRESSOR"/>
    <property type="match status" value="1"/>
</dbReference>
<evidence type="ECO:0000313" key="6">
    <source>
        <dbReference type="Proteomes" id="UP000321196"/>
    </source>
</evidence>
<dbReference type="PROSITE" id="PS00356">
    <property type="entry name" value="HTH_LACI_1"/>
    <property type="match status" value="1"/>
</dbReference>
<keyword evidence="1" id="KW-0805">Transcription regulation</keyword>
<dbReference type="Gene3D" id="1.10.260.40">
    <property type="entry name" value="lambda repressor-like DNA-binding domains"/>
    <property type="match status" value="1"/>
</dbReference>
<comment type="caution">
    <text evidence="5">The sequence shown here is derived from an EMBL/GenBank/DDBJ whole genome shotgun (WGS) entry which is preliminary data.</text>
</comment>
<dbReference type="SMART" id="SM00354">
    <property type="entry name" value="HTH_LACI"/>
    <property type="match status" value="1"/>
</dbReference>
<dbReference type="InterPro" id="IPR028082">
    <property type="entry name" value="Peripla_BP_I"/>
</dbReference>
<protein>
    <submittedName>
        <fullName evidence="5">LacI family transcriptional regulator</fullName>
    </submittedName>
</protein>
<dbReference type="AlphaFoldDB" id="A0A5C8HK05"/>
<accession>A0A5C8HK05</accession>
<dbReference type="GO" id="GO:0000976">
    <property type="term" value="F:transcription cis-regulatory region binding"/>
    <property type="evidence" value="ECO:0007669"/>
    <property type="project" value="TreeGrafter"/>
</dbReference>
<dbReference type="OrthoDB" id="3510266at2"/>
<dbReference type="RefSeq" id="WP_147826547.1">
    <property type="nucleotide sequence ID" value="NZ_BAAARG010000004.1"/>
</dbReference>
<dbReference type="SUPFAM" id="SSF47413">
    <property type="entry name" value="lambda repressor-like DNA-binding domains"/>
    <property type="match status" value="1"/>
</dbReference>
<sequence>MSGIADVARRAGVSKSTASRALTGSGYVSDATRQRVRDAANTLGYVPSTHAVSLATGKTQTIGVIVPHVTRWYFGEVVDGIQNALIARDLDCALFSAEPGSANRQRMFDTYLGRRRFDGLITVGLEPSTRELDRITTIGKPLVTIGSYDAGTSAVSIDDFEAALRATQHLIALGHSNIVFLGGAPEDSDHSFGDARRVGGYRTAMTEAGLAEFVQHIPCDVDMPDGYAVAVDFLSGSHARPTAIVAVCDEVAIGAIIAARRQGIGVPNDLSVIGIDDHTHAEMFSLTTLRQSPREQGETAVELLSRLIAKPRSTPERVWAPATMVIRSSTAPPPEPARL</sequence>
<dbReference type="SUPFAM" id="SSF53822">
    <property type="entry name" value="Periplasmic binding protein-like I"/>
    <property type="match status" value="1"/>
</dbReference>
<dbReference type="InterPro" id="IPR010982">
    <property type="entry name" value="Lambda_DNA-bd_dom_sf"/>
</dbReference>
<feature type="domain" description="HTH lacI-type" evidence="4">
    <location>
        <begin position="2"/>
        <end position="56"/>
    </location>
</feature>
<dbReference type="EMBL" id="VRSW01000005">
    <property type="protein sequence ID" value="TXK03022.1"/>
    <property type="molecule type" value="Genomic_DNA"/>
</dbReference>
<dbReference type="PROSITE" id="PS50932">
    <property type="entry name" value="HTH_LACI_2"/>
    <property type="match status" value="1"/>
</dbReference>
<gene>
    <name evidence="5" type="ORF">FVP60_12080</name>
</gene>
<dbReference type="Gene3D" id="3.40.50.2300">
    <property type="match status" value="2"/>
</dbReference>
<evidence type="ECO:0000256" key="3">
    <source>
        <dbReference type="ARBA" id="ARBA00023163"/>
    </source>
</evidence>
<dbReference type="InterPro" id="IPR000843">
    <property type="entry name" value="HTH_LacI"/>
</dbReference>
<dbReference type="InterPro" id="IPR046335">
    <property type="entry name" value="LacI/GalR-like_sensor"/>
</dbReference>
<dbReference type="Proteomes" id="UP000321196">
    <property type="component" value="Unassembled WGS sequence"/>
</dbReference>
<dbReference type="CDD" id="cd06267">
    <property type="entry name" value="PBP1_LacI_sugar_binding-like"/>
    <property type="match status" value="1"/>
</dbReference>
<reference evidence="5 6" key="1">
    <citation type="submission" date="2019-08" db="EMBL/GenBank/DDBJ databases">
        <authorList>
            <person name="Dong K."/>
        </authorList>
    </citation>
    <scope>NUCLEOTIDE SEQUENCE [LARGE SCALE GENOMIC DNA]</scope>
    <source>
        <strain evidence="5 6">M4-8</strain>
    </source>
</reference>
<dbReference type="Pfam" id="PF13377">
    <property type="entry name" value="Peripla_BP_3"/>
    <property type="match status" value="1"/>
</dbReference>
<dbReference type="CDD" id="cd01392">
    <property type="entry name" value="HTH_LacI"/>
    <property type="match status" value="1"/>
</dbReference>
<dbReference type="GO" id="GO:0003700">
    <property type="term" value="F:DNA-binding transcription factor activity"/>
    <property type="evidence" value="ECO:0007669"/>
    <property type="project" value="TreeGrafter"/>
</dbReference>
<dbReference type="Pfam" id="PF00356">
    <property type="entry name" value="LacI"/>
    <property type="match status" value="1"/>
</dbReference>
<organism evidence="5 6">
    <name type="scientific">Microbacterium mitrae</name>
    <dbReference type="NCBI Taxonomy" id="664640"/>
    <lineage>
        <taxon>Bacteria</taxon>
        <taxon>Bacillati</taxon>
        <taxon>Actinomycetota</taxon>
        <taxon>Actinomycetes</taxon>
        <taxon>Micrococcales</taxon>
        <taxon>Microbacteriaceae</taxon>
        <taxon>Microbacterium</taxon>
    </lineage>
</organism>